<dbReference type="GO" id="GO:0006357">
    <property type="term" value="P:regulation of transcription by RNA polymerase II"/>
    <property type="evidence" value="ECO:0007669"/>
    <property type="project" value="TreeGrafter"/>
</dbReference>
<organism evidence="3 4">
    <name type="scientific">Clonostachys rhizophaga</name>
    <dbReference type="NCBI Taxonomy" id="160324"/>
    <lineage>
        <taxon>Eukaryota</taxon>
        <taxon>Fungi</taxon>
        <taxon>Dikarya</taxon>
        <taxon>Ascomycota</taxon>
        <taxon>Pezizomycotina</taxon>
        <taxon>Sordariomycetes</taxon>
        <taxon>Hypocreomycetidae</taxon>
        <taxon>Hypocreales</taxon>
        <taxon>Bionectriaceae</taxon>
        <taxon>Clonostachys</taxon>
    </lineage>
</organism>
<dbReference type="Pfam" id="PF25823">
    <property type="entry name" value="Ams2-SPT21_N"/>
    <property type="match status" value="1"/>
</dbReference>
<keyword evidence="4" id="KW-1185">Reference proteome</keyword>
<sequence>MASPMPNQPYGSWNANNQPMPPQPEQDGSGLQVKPMSPGAVKVHYTFDKDSKINCLARYPHTLNIQTAPIDERSSIGIIDLRLCIQTITECSPELLGQECDYTVYAIDYSEPDTPLAGQGMLSRAIDSLRGNMGGQPPKMVTGRVAKNMLGVFGSGTRETLEVKLKLTEAGKRPPPQEAHQQPPQQLPQQPPEQVIQQLLQQAESQQQQPSQPQPQPGPPETALTPTGAAEWNSFIQSNPHMGQSGTFSRGASPALSLGPAPVVHERRDSFARNSQPPVLQPGFQRIAPQPVDGATAAVNIPTAPTSRPSSRASNSGRVKKQPTGRPRGRPRKKPAEGNTSGYEDGTEGEDGPTKKRAKTTKVEKSQLDPFGAGPESLRVAASTSGSIRSFRPVGINSEGVPGSHLQEVPRAPTPVPKGPISGHHGRKQTSLRRESTMNREIFATQPSPLEERQSVVSLGQEDERSPESTAPTPAYSDDSQADIGSSPPVEPTASFLRSSPPLSSPDLPPMPEPRDADGEKLPNEEDLTDLFGEDPIQAPLVERAPAHPQNRKTGPRNKPTSTAPIQVFRMEAGPEGQDMVHIRSYNTPEISPAVSGASNVSNTTTTKKRAAKSRSQPAQKKPQMPSPPGLAPTPPPTTDGVEKPVSPMPTTSVVEKLALVDPNPSVSASVPPPNPGPLTTFHQPPAEIDDALSNIVSPQEQNLEKQPEDILEAPKEPIRPKPKETKARPPPRKLARSQSAGPLALALPAVPASEPAGPSSLSQSMTAEHEPATKNRPSNLRRSTSSGPLALPIPASDPVRPSHVSAHQSASLIFPEPCRLADLPPLPSSPTGSKSNKNIVKKHAIKQRLEAAIMNGEMPPFCSNCGAIETPTWRKIWVQDFDGAPGNIDFSSKPGKVTALEILGRDNDDKPTSYRLIKKSLGDEEDKPEWQGHLLCNPCGIWLVKSHSHRPQDRWDKDASRLGQRRKRANGTEGGRSRTKKSRTKSDARPNQPSQAPEADLAMSQDIPTEAQPTPQEDDPTPRPPDEDGILDYQPPWHQNQSFDEAEMINEMQQYLGSTHSRGSEGSKTPTKHNNTDDELGNTKRLLFPSPRKDDSPKVLGEVDINIVHIHDESRQLKGLEGEENNPVVGEETNMEQEELEALFKSPAVARPSTPPPNAKAAPPSTPFKTPSRATPSHRPITRSVSRSIRSMRSKTSPGDVERTPTKTPRSRRSDRNLQSDGNFGEELKGWDTPCSTAIAKMLSDSHAMLSDPNFGFSDEMDIDFSDLPPMEATQNLVKDVSNWLSTDGAMPTSPVKNAHFFEYDGSADVLEQWNLMHGAELKSKK</sequence>
<feature type="region of interest" description="Disordered" evidence="1">
    <location>
        <begin position="1"/>
        <end position="35"/>
    </location>
</feature>
<feature type="compositionally biased region" description="Pro residues" evidence="1">
    <location>
        <begin position="503"/>
        <end position="512"/>
    </location>
</feature>
<feature type="domain" description="Ams2/SPT21 N-terminal" evidence="2">
    <location>
        <begin position="38"/>
        <end position="169"/>
    </location>
</feature>
<protein>
    <recommendedName>
        <fullName evidence="2">Ams2/SPT21 N-terminal domain-containing protein</fullName>
    </recommendedName>
</protein>
<dbReference type="OrthoDB" id="3199820at2759"/>
<feature type="compositionally biased region" description="Polar residues" evidence="1">
    <location>
        <begin position="303"/>
        <end position="317"/>
    </location>
</feature>
<dbReference type="InterPro" id="IPR057725">
    <property type="entry name" value="Ams2-SPT21_N"/>
</dbReference>
<name>A0A9N9VVB8_9HYPO</name>
<evidence type="ECO:0000256" key="1">
    <source>
        <dbReference type="SAM" id="MobiDB-lite"/>
    </source>
</evidence>
<dbReference type="GO" id="GO:0008270">
    <property type="term" value="F:zinc ion binding"/>
    <property type="evidence" value="ECO:0007669"/>
    <property type="project" value="InterPro"/>
</dbReference>
<feature type="region of interest" description="Disordered" evidence="1">
    <location>
        <begin position="171"/>
        <end position="226"/>
    </location>
</feature>
<evidence type="ECO:0000313" key="4">
    <source>
        <dbReference type="Proteomes" id="UP000696573"/>
    </source>
</evidence>
<evidence type="ECO:0000259" key="2">
    <source>
        <dbReference type="Pfam" id="PF25823"/>
    </source>
</evidence>
<reference evidence="3" key="1">
    <citation type="submission" date="2021-10" db="EMBL/GenBank/DDBJ databases">
        <authorList>
            <person name="Piombo E."/>
        </authorList>
    </citation>
    <scope>NUCLEOTIDE SEQUENCE</scope>
</reference>
<accession>A0A9N9VVB8</accession>
<feature type="compositionally biased region" description="Pro residues" evidence="1">
    <location>
        <begin position="625"/>
        <end position="638"/>
    </location>
</feature>
<dbReference type="InterPro" id="IPR042403">
    <property type="entry name" value="Spt21/Ams2"/>
</dbReference>
<feature type="compositionally biased region" description="Basic residues" evidence="1">
    <location>
        <begin position="318"/>
        <end position="333"/>
    </location>
</feature>
<dbReference type="Gene3D" id="3.30.50.10">
    <property type="entry name" value="Erythroid Transcription Factor GATA-1, subunit A"/>
    <property type="match status" value="1"/>
</dbReference>
<dbReference type="PANTHER" id="PTHR39147">
    <property type="entry name" value="PROTEIN SPT21"/>
    <property type="match status" value="1"/>
</dbReference>
<dbReference type="GO" id="GO:0030466">
    <property type="term" value="P:silent mating-type cassette heterochromatin formation"/>
    <property type="evidence" value="ECO:0007669"/>
    <property type="project" value="TreeGrafter"/>
</dbReference>
<feature type="region of interest" description="Disordered" evidence="1">
    <location>
        <begin position="269"/>
        <end position="803"/>
    </location>
</feature>
<dbReference type="PANTHER" id="PTHR39147:SF1">
    <property type="entry name" value="PROTEIN SPT21"/>
    <property type="match status" value="1"/>
</dbReference>
<feature type="compositionally biased region" description="Basic and acidic residues" evidence="1">
    <location>
        <begin position="951"/>
        <end position="961"/>
    </location>
</feature>
<feature type="region of interest" description="Disordered" evidence="1">
    <location>
        <begin position="948"/>
        <end position="1100"/>
    </location>
</feature>
<feature type="compositionally biased region" description="Basic and acidic residues" evidence="1">
    <location>
        <begin position="1112"/>
        <end position="1122"/>
    </location>
</feature>
<proteinExistence type="predicted"/>
<dbReference type="SUPFAM" id="SSF57716">
    <property type="entry name" value="Glucocorticoid receptor-like (DNA-binding domain)"/>
    <property type="match status" value="1"/>
</dbReference>
<feature type="compositionally biased region" description="Polar residues" evidence="1">
    <location>
        <begin position="9"/>
        <end position="18"/>
    </location>
</feature>
<comment type="caution">
    <text evidence="3">The sequence shown here is derived from an EMBL/GenBank/DDBJ whole genome shotgun (WGS) entry which is preliminary data.</text>
</comment>
<feature type="compositionally biased region" description="Low complexity" evidence="1">
    <location>
        <begin position="738"/>
        <end position="757"/>
    </location>
</feature>
<evidence type="ECO:0000313" key="3">
    <source>
        <dbReference type="EMBL" id="CAH0029212.1"/>
    </source>
</evidence>
<feature type="compositionally biased region" description="Basic and acidic residues" evidence="1">
    <location>
        <begin position="513"/>
        <end position="524"/>
    </location>
</feature>
<dbReference type="InterPro" id="IPR013088">
    <property type="entry name" value="Znf_NHR/GATA"/>
</dbReference>
<feature type="compositionally biased region" description="Polar residues" evidence="1">
    <location>
        <begin position="776"/>
        <end position="788"/>
    </location>
</feature>
<dbReference type="GO" id="GO:0000183">
    <property type="term" value="P:rDNA heterochromatin formation"/>
    <property type="evidence" value="ECO:0007669"/>
    <property type="project" value="TreeGrafter"/>
</dbReference>
<gene>
    <name evidence="3" type="ORF">CRHIZ90672A_00015748</name>
</gene>
<dbReference type="Proteomes" id="UP000696573">
    <property type="component" value="Unassembled WGS sequence"/>
</dbReference>
<dbReference type="EMBL" id="CABFNQ020000738">
    <property type="protein sequence ID" value="CAH0029212.1"/>
    <property type="molecule type" value="Genomic_DNA"/>
</dbReference>
<feature type="compositionally biased region" description="Low complexity" evidence="1">
    <location>
        <begin position="1183"/>
        <end position="1192"/>
    </location>
</feature>
<feature type="compositionally biased region" description="Basic and acidic residues" evidence="1">
    <location>
        <begin position="703"/>
        <end position="728"/>
    </location>
</feature>
<feature type="compositionally biased region" description="Low complexity" evidence="1">
    <location>
        <begin position="192"/>
        <end position="211"/>
    </location>
</feature>
<feature type="compositionally biased region" description="Polar residues" evidence="1">
    <location>
        <begin position="1052"/>
        <end position="1074"/>
    </location>
</feature>
<feature type="region of interest" description="Disordered" evidence="1">
    <location>
        <begin position="1112"/>
        <end position="1232"/>
    </location>
</feature>